<dbReference type="GO" id="GO:0003677">
    <property type="term" value="F:DNA binding"/>
    <property type="evidence" value="ECO:0007669"/>
    <property type="project" value="UniProtKB-KW"/>
</dbReference>
<evidence type="ECO:0000256" key="5">
    <source>
        <dbReference type="ARBA" id="ARBA00023242"/>
    </source>
</evidence>
<dbReference type="Pfam" id="PF00319">
    <property type="entry name" value="SRF-TF"/>
    <property type="match status" value="1"/>
</dbReference>
<evidence type="ECO:0000313" key="7">
    <source>
        <dbReference type="EMBL" id="KAL3537174.1"/>
    </source>
</evidence>
<reference evidence="7 8" key="1">
    <citation type="submission" date="2024-11" db="EMBL/GenBank/DDBJ databases">
        <title>A near-complete genome assembly of Cinchona calisaya.</title>
        <authorList>
            <person name="Lian D.C."/>
            <person name="Zhao X.W."/>
            <person name="Wei L."/>
        </authorList>
    </citation>
    <scope>NUCLEOTIDE SEQUENCE [LARGE SCALE GENOMIC DNA]</scope>
    <source>
        <tissue evidence="7">Nenye</tissue>
    </source>
</reference>
<protein>
    <recommendedName>
        <fullName evidence="6">MADS-box domain-containing protein</fullName>
    </recommendedName>
</protein>
<dbReference type="SUPFAM" id="SSF55455">
    <property type="entry name" value="SRF-like"/>
    <property type="match status" value="1"/>
</dbReference>
<evidence type="ECO:0000256" key="2">
    <source>
        <dbReference type="ARBA" id="ARBA00023015"/>
    </source>
</evidence>
<evidence type="ECO:0000256" key="4">
    <source>
        <dbReference type="ARBA" id="ARBA00023163"/>
    </source>
</evidence>
<dbReference type="AlphaFoldDB" id="A0ABD3B126"/>
<dbReference type="PROSITE" id="PS50066">
    <property type="entry name" value="MADS_BOX_2"/>
    <property type="match status" value="1"/>
</dbReference>
<dbReference type="Gene3D" id="3.40.1810.10">
    <property type="entry name" value="Transcription factor, MADS-box"/>
    <property type="match status" value="1"/>
</dbReference>
<sequence>MTGRKIKPASITNQDEQKVSYKKKRKILMKKVEELNTLRGVEACAIVKGPYDNEPEMWPPSRQAVQSVLSRFKTRLDMEKLKQMKDQLKKLEMDNRDKEIAHFIHMCFRGEGITNLSIADRNDIVKAIDWNLEKIKQRLSLLKKDMPQPPALNIHLETSPGVDNQDSITAPEMTTIAIDKQDSLVAPEITITKIDNQSSLVTPEMPMSRDVQSLTSGLDMLRVNEPKKLDEFHVDD</sequence>
<dbReference type="GO" id="GO:0005634">
    <property type="term" value="C:nucleus"/>
    <property type="evidence" value="ECO:0007669"/>
    <property type="project" value="UniProtKB-SubCell"/>
</dbReference>
<comment type="caution">
    <text evidence="7">The sequence shown here is derived from an EMBL/GenBank/DDBJ whole genome shotgun (WGS) entry which is preliminary data.</text>
</comment>
<keyword evidence="8" id="KW-1185">Reference proteome</keyword>
<dbReference type="InterPro" id="IPR002100">
    <property type="entry name" value="TF_MADSbox"/>
</dbReference>
<evidence type="ECO:0000259" key="6">
    <source>
        <dbReference type="PROSITE" id="PS50066"/>
    </source>
</evidence>
<keyword evidence="2" id="KW-0805">Transcription regulation</keyword>
<evidence type="ECO:0000313" key="8">
    <source>
        <dbReference type="Proteomes" id="UP001630127"/>
    </source>
</evidence>
<feature type="domain" description="MADS-box" evidence="6">
    <location>
        <begin position="1"/>
        <end position="47"/>
    </location>
</feature>
<organism evidence="7 8">
    <name type="scientific">Cinchona calisaya</name>
    <dbReference type="NCBI Taxonomy" id="153742"/>
    <lineage>
        <taxon>Eukaryota</taxon>
        <taxon>Viridiplantae</taxon>
        <taxon>Streptophyta</taxon>
        <taxon>Embryophyta</taxon>
        <taxon>Tracheophyta</taxon>
        <taxon>Spermatophyta</taxon>
        <taxon>Magnoliopsida</taxon>
        <taxon>eudicotyledons</taxon>
        <taxon>Gunneridae</taxon>
        <taxon>Pentapetalae</taxon>
        <taxon>asterids</taxon>
        <taxon>lamiids</taxon>
        <taxon>Gentianales</taxon>
        <taxon>Rubiaceae</taxon>
        <taxon>Cinchonoideae</taxon>
        <taxon>Cinchoneae</taxon>
        <taxon>Cinchona</taxon>
    </lineage>
</organism>
<dbReference type="InterPro" id="IPR036879">
    <property type="entry name" value="TF_MADSbox_sf"/>
</dbReference>
<proteinExistence type="predicted"/>
<evidence type="ECO:0000256" key="3">
    <source>
        <dbReference type="ARBA" id="ARBA00023125"/>
    </source>
</evidence>
<accession>A0ABD3B126</accession>
<comment type="subcellular location">
    <subcellularLocation>
        <location evidence="1">Nucleus</location>
    </subcellularLocation>
</comment>
<name>A0ABD3B126_9GENT</name>
<keyword evidence="3" id="KW-0238">DNA-binding</keyword>
<dbReference type="SMART" id="SM00432">
    <property type="entry name" value="MADS"/>
    <property type="match status" value="1"/>
</dbReference>
<dbReference type="Proteomes" id="UP001630127">
    <property type="component" value="Unassembled WGS sequence"/>
</dbReference>
<gene>
    <name evidence="7" type="ORF">ACH5RR_000540</name>
</gene>
<keyword evidence="4" id="KW-0804">Transcription</keyword>
<evidence type="ECO:0000256" key="1">
    <source>
        <dbReference type="ARBA" id="ARBA00004123"/>
    </source>
</evidence>
<keyword evidence="5" id="KW-0539">Nucleus</keyword>
<dbReference type="EMBL" id="JBJUIK010000001">
    <property type="protein sequence ID" value="KAL3537174.1"/>
    <property type="molecule type" value="Genomic_DNA"/>
</dbReference>